<gene>
    <name evidence="2" type="ORF">ERS852573_00492</name>
</gene>
<protein>
    <submittedName>
        <fullName evidence="2">Uncharacterized protein</fullName>
    </submittedName>
</protein>
<dbReference type="AlphaFoldDB" id="A0A173RI49"/>
<dbReference type="RefSeq" id="WP_055213596.1">
    <property type="nucleotide sequence ID" value="NZ_CYXO01000002.1"/>
</dbReference>
<dbReference type="OrthoDB" id="9797501at2"/>
<proteinExistence type="predicted"/>
<dbReference type="InterPro" id="IPR001387">
    <property type="entry name" value="Cro/C1-type_HTH"/>
</dbReference>
<accession>A0A173RI49</accession>
<feature type="compositionally biased region" description="Acidic residues" evidence="1">
    <location>
        <begin position="132"/>
        <end position="144"/>
    </location>
</feature>
<organism evidence="2 3">
    <name type="scientific">Dorea longicatena</name>
    <dbReference type="NCBI Taxonomy" id="88431"/>
    <lineage>
        <taxon>Bacteria</taxon>
        <taxon>Bacillati</taxon>
        <taxon>Bacillota</taxon>
        <taxon>Clostridia</taxon>
        <taxon>Lachnospirales</taxon>
        <taxon>Lachnospiraceae</taxon>
        <taxon>Dorea</taxon>
    </lineage>
</organism>
<sequence length="144" mass="16559">MTGKTMMPDNFDEYFEKWLARKITQKEIATELRVSQSVVSNWIIQFRKDTGKDRDYIKTDAFKDALKGYENDELSTRQAGRMLGITHTGFRKLVMKAQEQQKSEEQKNSAAKEDAPKKEYGIDQLMANLSDETPETVEDGPGDR</sequence>
<name>A0A173RI49_9FIRM</name>
<dbReference type="Proteomes" id="UP000095597">
    <property type="component" value="Unassembled WGS sequence"/>
</dbReference>
<evidence type="ECO:0000313" key="3">
    <source>
        <dbReference type="Proteomes" id="UP000095597"/>
    </source>
</evidence>
<dbReference type="CDD" id="cd00093">
    <property type="entry name" value="HTH_XRE"/>
    <property type="match status" value="1"/>
</dbReference>
<feature type="region of interest" description="Disordered" evidence="1">
    <location>
        <begin position="97"/>
        <end position="144"/>
    </location>
</feature>
<dbReference type="EMBL" id="CYXO01000002">
    <property type="protein sequence ID" value="CUM77660.1"/>
    <property type="molecule type" value="Genomic_DNA"/>
</dbReference>
<reference evidence="2 3" key="1">
    <citation type="submission" date="2015-09" db="EMBL/GenBank/DDBJ databases">
        <authorList>
            <consortium name="Pathogen Informatics"/>
        </authorList>
    </citation>
    <scope>NUCLEOTIDE SEQUENCE [LARGE SCALE GENOMIC DNA]</scope>
    <source>
        <strain evidence="2 3">2789STDY5834961</strain>
    </source>
</reference>
<feature type="compositionally biased region" description="Basic and acidic residues" evidence="1">
    <location>
        <begin position="99"/>
        <end position="121"/>
    </location>
</feature>
<evidence type="ECO:0000256" key="1">
    <source>
        <dbReference type="SAM" id="MobiDB-lite"/>
    </source>
</evidence>
<evidence type="ECO:0000313" key="2">
    <source>
        <dbReference type="EMBL" id="CUM77660.1"/>
    </source>
</evidence>